<dbReference type="InterPro" id="IPR002110">
    <property type="entry name" value="Ankyrin_rpt"/>
</dbReference>
<dbReference type="SMART" id="SM00248">
    <property type="entry name" value="ANK"/>
    <property type="match status" value="2"/>
</dbReference>
<dbReference type="EMBL" id="HG937692">
    <property type="protein sequence ID" value="CDP36548.1"/>
    <property type="molecule type" value="Genomic_DNA"/>
</dbReference>
<reference evidence="5" key="2">
    <citation type="submission" date="2014-06" db="EMBL/GenBank/DDBJ databases">
        <title>The complete genome of Blastobotrys (Arxula) adeninivorans LS3 - a yeast of biotechnological interest.</title>
        <authorList>
            <person name="Kunze G."/>
            <person name="Gaillardin C."/>
            <person name="Czernicka M."/>
            <person name="Durrens P."/>
            <person name="Martin T."/>
            <person name="Boer E."/>
            <person name="Gabaldon T."/>
            <person name="Cruz J."/>
            <person name="Talla E."/>
            <person name="Marck C."/>
            <person name="Goffeau A."/>
            <person name="Barbe V."/>
            <person name="Baret P."/>
            <person name="Baronian K."/>
            <person name="Beier S."/>
            <person name="Bleykasten C."/>
            <person name="Bode R."/>
            <person name="Casaregola S."/>
            <person name="Despons L."/>
            <person name="Fairhead C."/>
            <person name="Giersberg M."/>
            <person name="Gierski P."/>
            <person name="Hahnel U."/>
            <person name="Hartmann A."/>
            <person name="Jankowska D."/>
            <person name="Jubin C."/>
            <person name="Jung P."/>
            <person name="Lafontaine I."/>
            <person name="Leh-Louis V."/>
            <person name="Lemaire M."/>
            <person name="Marcet-Houben M."/>
            <person name="Mascher M."/>
            <person name="Morel G."/>
            <person name="Richard G.-F."/>
            <person name="Riechen J."/>
            <person name="Sacerdot C."/>
            <person name="Sarkar A."/>
            <person name="Savel G."/>
            <person name="Schacherer J."/>
            <person name="Sherman D."/>
            <person name="Straub M.-L."/>
            <person name="Stein N."/>
            <person name="Thierry A."/>
            <person name="Trautwein-Schult A."/>
            <person name="Westhof E."/>
            <person name="Worch S."/>
            <person name="Dujon B."/>
            <person name="Souciet J.-L."/>
            <person name="Wincker P."/>
            <person name="Scholz U."/>
            <person name="Neuveglise N."/>
        </authorList>
    </citation>
    <scope>NUCLEOTIDE SEQUENCE</scope>
    <source>
        <strain evidence="5">LS3</strain>
    </source>
</reference>
<dbReference type="Pfam" id="PF12796">
    <property type="entry name" value="Ank_2"/>
    <property type="match status" value="1"/>
</dbReference>
<organism evidence="5">
    <name type="scientific">Blastobotrys adeninivorans</name>
    <name type="common">Yeast</name>
    <name type="synonym">Arxula adeninivorans</name>
    <dbReference type="NCBI Taxonomy" id="409370"/>
    <lineage>
        <taxon>Eukaryota</taxon>
        <taxon>Fungi</taxon>
        <taxon>Dikarya</taxon>
        <taxon>Ascomycota</taxon>
        <taxon>Saccharomycotina</taxon>
        <taxon>Dipodascomycetes</taxon>
        <taxon>Dipodascales</taxon>
        <taxon>Trichomonascaceae</taxon>
        <taxon>Blastobotrys</taxon>
    </lineage>
</organism>
<dbReference type="PhylomeDB" id="A0A060T6G2"/>
<sequence>MNIWIAASDGKIDKVKEFIANGQTPNDKDINGYTCMHAAASYAHRELMDYLVSVGGDINVTDEDGDTPLHVVEDKDMAQYMVETLGADPKKKNSDGQTALQKIEEEDEFPELVEYLRSLSPHLEAEKVYGNESENIIDVPDNTNIRYTMESVPEAEDDPERRAQIEAILRSDNPEEGLRQFIREAVHSQLSGESSQGTPEKKRTKTD</sequence>
<evidence type="ECO:0000256" key="2">
    <source>
        <dbReference type="ARBA" id="ARBA00023043"/>
    </source>
</evidence>
<keyword evidence="2 3" id="KW-0040">ANK repeat</keyword>
<evidence type="ECO:0000256" key="3">
    <source>
        <dbReference type="PROSITE-ProRule" id="PRU00023"/>
    </source>
</evidence>
<dbReference type="PANTHER" id="PTHR24171">
    <property type="entry name" value="ANKYRIN REPEAT DOMAIN-CONTAINING PROTEIN 39-RELATED"/>
    <property type="match status" value="1"/>
</dbReference>
<feature type="repeat" description="ANK" evidence="3">
    <location>
        <begin position="31"/>
        <end position="63"/>
    </location>
</feature>
<feature type="compositionally biased region" description="Polar residues" evidence="4">
    <location>
        <begin position="188"/>
        <end position="198"/>
    </location>
</feature>
<evidence type="ECO:0000256" key="4">
    <source>
        <dbReference type="SAM" id="MobiDB-lite"/>
    </source>
</evidence>
<name>A0A060T6G2_BLAAD</name>
<keyword evidence="1" id="KW-0677">Repeat</keyword>
<dbReference type="InterPro" id="IPR036770">
    <property type="entry name" value="Ankyrin_rpt-contain_sf"/>
</dbReference>
<evidence type="ECO:0000313" key="5">
    <source>
        <dbReference type="EMBL" id="CDP36548.1"/>
    </source>
</evidence>
<dbReference type="PROSITE" id="PS50088">
    <property type="entry name" value="ANK_REPEAT"/>
    <property type="match status" value="1"/>
</dbReference>
<accession>A0A060T6G2</accession>
<gene>
    <name evidence="5" type="ORF">GNLVRS02_ARAD1B15554g</name>
</gene>
<dbReference type="PROSITE" id="PS50297">
    <property type="entry name" value="ANK_REP_REGION"/>
    <property type="match status" value="1"/>
</dbReference>
<protein>
    <submittedName>
        <fullName evidence="5">ARAD1B15554p</fullName>
    </submittedName>
</protein>
<dbReference type="AlphaFoldDB" id="A0A060T6G2"/>
<reference evidence="5" key="1">
    <citation type="submission" date="2014-02" db="EMBL/GenBank/DDBJ databases">
        <authorList>
            <person name="Genoscope - CEA"/>
        </authorList>
    </citation>
    <scope>NUCLEOTIDE SEQUENCE</scope>
    <source>
        <strain evidence="5">LS3</strain>
    </source>
</reference>
<dbReference type="SUPFAM" id="SSF48403">
    <property type="entry name" value="Ankyrin repeat"/>
    <property type="match status" value="1"/>
</dbReference>
<proteinExistence type="predicted"/>
<feature type="region of interest" description="Disordered" evidence="4">
    <location>
        <begin position="186"/>
        <end position="207"/>
    </location>
</feature>
<evidence type="ECO:0000256" key="1">
    <source>
        <dbReference type="ARBA" id="ARBA00022737"/>
    </source>
</evidence>
<dbReference type="Gene3D" id="1.25.40.20">
    <property type="entry name" value="Ankyrin repeat-containing domain"/>
    <property type="match status" value="1"/>
</dbReference>